<dbReference type="Proteomes" id="UP001165082">
    <property type="component" value="Unassembled WGS sequence"/>
</dbReference>
<feature type="non-terminal residue" evidence="1">
    <location>
        <position position="1"/>
    </location>
</feature>
<comment type="caution">
    <text evidence="1">The sequence shown here is derived from an EMBL/GenBank/DDBJ whole genome shotgun (WGS) entry which is preliminary data.</text>
</comment>
<accession>A0A9W6ZYJ7</accession>
<sequence>MAEEVALNSVDISGLQPMLAGSPEEIAALLKEAYDNIPERTGRRGKRRARRMRRKAFLVQKSHRHKKLWRIGAHEKRMEKRARIARECREMRALSHELYPEHNKGK</sequence>
<organism evidence="1 2">
    <name type="scientific">Triparma retinervis</name>
    <dbReference type="NCBI Taxonomy" id="2557542"/>
    <lineage>
        <taxon>Eukaryota</taxon>
        <taxon>Sar</taxon>
        <taxon>Stramenopiles</taxon>
        <taxon>Ochrophyta</taxon>
        <taxon>Bolidophyceae</taxon>
        <taxon>Parmales</taxon>
        <taxon>Triparmaceae</taxon>
        <taxon>Triparma</taxon>
    </lineage>
</organism>
<name>A0A9W6ZYJ7_9STRA</name>
<evidence type="ECO:0000313" key="1">
    <source>
        <dbReference type="EMBL" id="GMH60781.1"/>
    </source>
</evidence>
<dbReference type="OrthoDB" id="200248at2759"/>
<gene>
    <name evidence="1" type="ORF">TrRE_jg1235</name>
</gene>
<reference evidence="1" key="1">
    <citation type="submission" date="2022-07" db="EMBL/GenBank/DDBJ databases">
        <title>Genome analysis of Parmales, a sister group of diatoms, reveals the evolutionary specialization of diatoms from phago-mixotrophs to photoautotrophs.</title>
        <authorList>
            <person name="Ban H."/>
            <person name="Sato S."/>
            <person name="Yoshikawa S."/>
            <person name="Kazumasa Y."/>
            <person name="Nakamura Y."/>
            <person name="Ichinomiya M."/>
            <person name="Saitoh K."/>
            <person name="Sato N."/>
            <person name="Blanc-Mathieu R."/>
            <person name="Endo H."/>
            <person name="Kuwata A."/>
            <person name="Ogata H."/>
        </authorList>
    </citation>
    <scope>NUCLEOTIDE SEQUENCE</scope>
</reference>
<evidence type="ECO:0000313" key="2">
    <source>
        <dbReference type="Proteomes" id="UP001165082"/>
    </source>
</evidence>
<keyword evidence="2" id="KW-1185">Reference proteome</keyword>
<proteinExistence type="predicted"/>
<protein>
    <submittedName>
        <fullName evidence="1">Uncharacterized protein</fullName>
    </submittedName>
</protein>
<dbReference type="AlphaFoldDB" id="A0A9W6ZYJ7"/>
<dbReference type="EMBL" id="BRXZ01003736">
    <property type="protein sequence ID" value="GMH60781.1"/>
    <property type="molecule type" value="Genomic_DNA"/>
</dbReference>